<dbReference type="AlphaFoldDB" id="A0A8S4QDR7"/>
<dbReference type="InterPro" id="IPR036691">
    <property type="entry name" value="Endo/exonu/phosph_ase_sf"/>
</dbReference>
<keyword evidence="3" id="KW-1185">Reference proteome</keyword>
<feature type="non-terminal residue" evidence="2">
    <location>
        <position position="321"/>
    </location>
</feature>
<dbReference type="CDD" id="cd09076">
    <property type="entry name" value="L1-EN"/>
    <property type="match status" value="1"/>
</dbReference>
<dbReference type="Gene3D" id="3.60.10.10">
    <property type="entry name" value="Endonuclease/exonuclease/phosphatase"/>
    <property type="match status" value="1"/>
</dbReference>
<name>A0A8S4QDR7_9NEOP</name>
<dbReference type="PANTHER" id="PTHR23227:SF67">
    <property type="entry name" value="CRANIOFACIAL DEVELOPMENT PROTEIN 2-LIKE"/>
    <property type="match status" value="1"/>
</dbReference>
<proteinExistence type="predicted"/>
<dbReference type="OrthoDB" id="410104at2759"/>
<dbReference type="Pfam" id="PF14529">
    <property type="entry name" value="Exo_endo_phos_2"/>
    <property type="match status" value="1"/>
</dbReference>
<dbReference type="InterPro" id="IPR027124">
    <property type="entry name" value="Swc5/CFDP1/2"/>
</dbReference>
<reference evidence="2" key="1">
    <citation type="submission" date="2022-03" db="EMBL/GenBank/DDBJ databases">
        <authorList>
            <person name="Lindestad O."/>
        </authorList>
    </citation>
    <scope>NUCLEOTIDE SEQUENCE</scope>
</reference>
<dbReference type="EMBL" id="CAKXAJ010001330">
    <property type="protein sequence ID" value="CAH2207796.1"/>
    <property type="molecule type" value="Genomic_DNA"/>
</dbReference>
<protein>
    <submittedName>
        <fullName evidence="2">Jg21271 protein</fullName>
    </submittedName>
</protein>
<dbReference type="GO" id="GO:0003824">
    <property type="term" value="F:catalytic activity"/>
    <property type="evidence" value="ECO:0007669"/>
    <property type="project" value="InterPro"/>
</dbReference>
<accession>A0A8S4QDR7</accession>
<evidence type="ECO:0000313" key="3">
    <source>
        <dbReference type="Proteomes" id="UP000838756"/>
    </source>
</evidence>
<feature type="domain" description="Endonuclease/exonuclease/phosphatase" evidence="1">
    <location>
        <begin position="80"/>
        <end position="215"/>
    </location>
</feature>
<evidence type="ECO:0000259" key="1">
    <source>
        <dbReference type="Pfam" id="PF14529"/>
    </source>
</evidence>
<gene>
    <name evidence="2" type="primary">jg21271</name>
    <name evidence="2" type="ORF">PAEG_LOCUS416</name>
</gene>
<sequence>MEKALENLKYDIIGISEVRRLGNIIDEYEKFILCFTGQTPGLYGVGFIINKHLKQYIESYIGISERVALLNLKLPCKRLSIIQVYAPTETSDEEEIKTFYKTIDTAIAIAHEEFILMGDFNAKIGEPQSDEYTIMGNYGYGVRNDRGQKLIDFAMENKLAIINTFYKKKAKRRWTWRSPNGQVKNEIDYVLSNYPQMFQNAETLSINYPSDHRPLRAQISLSKPIKSRRKYVSKLSSILKDEQKIKLYKERLQTSLSLLDAGSNESVQTYYDKIITSITKSMQDIHSSNHTKRDRSILTEHTRILLCRRQELQKAKNKTLP</sequence>
<evidence type="ECO:0000313" key="2">
    <source>
        <dbReference type="EMBL" id="CAH2207796.1"/>
    </source>
</evidence>
<dbReference type="SUPFAM" id="SSF56219">
    <property type="entry name" value="DNase I-like"/>
    <property type="match status" value="1"/>
</dbReference>
<dbReference type="InterPro" id="IPR005135">
    <property type="entry name" value="Endo/exonuclease/phosphatase"/>
</dbReference>
<organism evidence="2 3">
    <name type="scientific">Pararge aegeria aegeria</name>
    <dbReference type="NCBI Taxonomy" id="348720"/>
    <lineage>
        <taxon>Eukaryota</taxon>
        <taxon>Metazoa</taxon>
        <taxon>Ecdysozoa</taxon>
        <taxon>Arthropoda</taxon>
        <taxon>Hexapoda</taxon>
        <taxon>Insecta</taxon>
        <taxon>Pterygota</taxon>
        <taxon>Neoptera</taxon>
        <taxon>Endopterygota</taxon>
        <taxon>Lepidoptera</taxon>
        <taxon>Glossata</taxon>
        <taxon>Ditrysia</taxon>
        <taxon>Papilionoidea</taxon>
        <taxon>Nymphalidae</taxon>
        <taxon>Satyrinae</taxon>
        <taxon>Satyrini</taxon>
        <taxon>Parargina</taxon>
        <taxon>Pararge</taxon>
    </lineage>
</organism>
<comment type="caution">
    <text evidence="2">The sequence shown here is derived from an EMBL/GenBank/DDBJ whole genome shotgun (WGS) entry which is preliminary data.</text>
</comment>
<dbReference type="Proteomes" id="UP000838756">
    <property type="component" value="Unassembled WGS sequence"/>
</dbReference>
<dbReference type="PANTHER" id="PTHR23227">
    <property type="entry name" value="BUCENTAUR RELATED"/>
    <property type="match status" value="1"/>
</dbReference>